<protein>
    <submittedName>
        <fullName evidence="1">WDR45B</fullName>
    </submittedName>
</protein>
<keyword evidence="2" id="KW-1185">Reference proteome</keyword>
<proteinExistence type="predicted"/>
<reference evidence="1 2" key="1">
    <citation type="submission" date="2022-01" db="EMBL/GenBank/DDBJ databases">
        <title>A chromosomal length assembly of Cordylochernes scorpioides.</title>
        <authorList>
            <person name="Zeh D."/>
            <person name="Zeh J."/>
        </authorList>
    </citation>
    <scope>NUCLEOTIDE SEQUENCE [LARGE SCALE GENOMIC DNA]</scope>
    <source>
        <strain evidence="1">IN4F17</strain>
        <tissue evidence="1">Whole Body</tissue>
    </source>
</reference>
<dbReference type="EMBL" id="CP092870">
    <property type="protein sequence ID" value="UYV71310.1"/>
    <property type="molecule type" value="Genomic_DNA"/>
</dbReference>
<organism evidence="1 2">
    <name type="scientific">Cordylochernes scorpioides</name>
    <dbReference type="NCBI Taxonomy" id="51811"/>
    <lineage>
        <taxon>Eukaryota</taxon>
        <taxon>Metazoa</taxon>
        <taxon>Ecdysozoa</taxon>
        <taxon>Arthropoda</taxon>
        <taxon>Chelicerata</taxon>
        <taxon>Arachnida</taxon>
        <taxon>Pseudoscorpiones</taxon>
        <taxon>Cheliferoidea</taxon>
        <taxon>Chernetidae</taxon>
        <taxon>Cordylochernes</taxon>
    </lineage>
</organism>
<accession>A0ABY6KW34</accession>
<evidence type="ECO:0000313" key="2">
    <source>
        <dbReference type="Proteomes" id="UP001235939"/>
    </source>
</evidence>
<gene>
    <name evidence="1" type="ORF">LAZ67_8002575</name>
</gene>
<sequence>MKEVLLYVEPNSSHRHTDSRSKQQVLCAVSTSTRTPHSYVSPATTAPSMFTAWMTPGRTNNPACNRALSCCKITLSCLLTTRDLPCVLNGSTEVWLLCDSLANIPILPKYFSSNWSFTRFQVPTDSYCLCAFGSSPNSVIESLGKAAAFYQTAGGAWTHGIGVISTQGDKKQQQHCL</sequence>
<evidence type="ECO:0000313" key="1">
    <source>
        <dbReference type="EMBL" id="UYV71310.1"/>
    </source>
</evidence>
<name>A0ABY6KW34_9ARAC</name>
<dbReference type="Proteomes" id="UP001235939">
    <property type="component" value="Chromosome 08"/>
</dbReference>